<dbReference type="PANTHER" id="PTHR32294:SF0">
    <property type="entry name" value="DNA POLYMERASE III SUBUNIT ALPHA"/>
    <property type="match status" value="1"/>
</dbReference>
<dbReference type="CDD" id="cd04485">
    <property type="entry name" value="DnaE_OBF"/>
    <property type="match status" value="1"/>
</dbReference>
<evidence type="ECO:0000313" key="11">
    <source>
        <dbReference type="EMBL" id="KHF26145.1"/>
    </source>
</evidence>
<dbReference type="Pfam" id="PF07733">
    <property type="entry name" value="DNA_pol3_alpha"/>
    <property type="match status" value="1"/>
</dbReference>
<protein>
    <recommendedName>
        <fullName evidence="3">DNA polymerase III subunit alpha</fullName>
        <ecNumber evidence="2">2.7.7.7</ecNumber>
    </recommendedName>
</protein>
<gene>
    <name evidence="11" type="ORF">JV46_14900</name>
</gene>
<evidence type="ECO:0000256" key="4">
    <source>
        <dbReference type="ARBA" id="ARBA00022490"/>
    </source>
</evidence>
<proteinExistence type="predicted"/>
<keyword evidence="12" id="KW-1185">Reference proteome</keyword>
<dbReference type="InterPro" id="IPR040982">
    <property type="entry name" value="DNA_pol3_finger"/>
</dbReference>
<dbReference type="EC" id="2.7.7.7" evidence="2"/>
<keyword evidence="7" id="KW-0235">DNA replication</keyword>
<evidence type="ECO:0000256" key="9">
    <source>
        <dbReference type="ARBA" id="ARBA00049244"/>
    </source>
</evidence>
<feature type="domain" description="Polymerase/histidinol phosphatase N-terminal" evidence="10">
    <location>
        <begin position="6"/>
        <end position="73"/>
    </location>
</feature>
<comment type="subcellular location">
    <subcellularLocation>
        <location evidence="1">Cytoplasm</location>
    </subcellularLocation>
</comment>
<dbReference type="Gene3D" id="1.10.10.1600">
    <property type="entry name" value="Bacterial DNA polymerase III alpha subunit, thumb domain"/>
    <property type="match status" value="1"/>
</dbReference>
<dbReference type="PANTHER" id="PTHR32294">
    <property type="entry name" value="DNA POLYMERASE III SUBUNIT ALPHA"/>
    <property type="match status" value="1"/>
</dbReference>
<dbReference type="eggNOG" id="COG0587">
    <property type="taxonomic scope" value="Bacteria"/>
</dbReference>
<dbReference type="OrthoDB" id="9803237at2"/>
<evidence type="ECO:0000256" key="2">
    <source>
        <dbReference type="ARBA" id="ARBA00012417"/>
    </source>
</evidence>
<dbReference type="GO" id="GO:0008408">
    <property type="term" value="F:3'-5' exonuclease activity"/>
    <property type="evidence" value="ECO:0007669"/>
    <property type="project" value="InterPro"/>
</dbReference>
<dbReference type="InterPro" id="IPR041931">
    <property type="entry name" value="DNA_pol3_alpha_thumb_dom"/>
</dbReference>
<evidence type="ECO:0000256" key="3">
    <source>
        <dbReference type="ARBA" id="ARBA00019114"/>
    </source>
</evidence>
<dbReference type="Proteomes" id="UP000030856">
    <property type="component" value="Unassembled WGS sequence"/>
</dbReference>
<evidence type="ECO:0000256" key="8">
    <source>
        <dbReference type="ARBA" id="ARBA00022932"/>
    </source>
</evidence>
<dbReference type="NCBIfam" id="NF004226">
    <property type="entry name" value="PRK05673.1"/>
    <property type="match status" value="1"/>
</dbReference>
<name>A0A0B0HAM3_SOVGS</name>
<dbReference type="InterPro" id="IPR049821">
    <property type="entry name" value="PolIIIA_DnaE1_PHP"/>
</dbReference>
<keyword evidence="5 11" id="KW-0808">Transferase</keyword>
<organism evidence="11 12">
    <name type="scientific">Solemya velum gill symbiont</name>
    <dbReference type="NCBI Taxonomy" id="2340"/>
    <lineage>
        <taxon>Bacteria</taxon>
        <taxon>Pseudomonadati</taxon>
        <taxon>Pseudomonadota</taxon>
        <taxon>Gammaproteobacteria</taxon>
        <taxon>sulfur-oxidizing symbionts</taxon>
    </lineage>
</organism>
<dbReference type="STRING" id="2340.JV46_14900"/>
<dbReference type="PATRIC" id="fig|2340.3.peg.656"/>
<dbReference type="Gene3D" id="1.10.150.870">
    <property type="match status" value="1"/>
</dbReference>
<evidence type="ECO:0000256" key="7">
    <source>
        <dbReference type="ARBA" id="ARBA00022705"/>
    </source>
</evidence>
<dbReference type="InterPro" id="IPR011708">
    <property type="entry name" value="DNA_pol3_alpha_NTPase_dom"/>
</dbReference>
<dbReference type="GO" id="GO:0005737">
    <property type="term" value="C:cytoplasm"/>
    <property type="evidence" value="ECO:0007669"/>
    <property type="project" value="UniProtKB-SubCell"/>
</dbReference>
<dbReference type="InterPro" id="IPR004013">
    <property type="entry name" value="PHP_dom"/>
</dbReference>
<comment type="caution">
    <text evidence="11">The sequence shown here is derived from an EMBL/GenBank/DDBJ whole genome shotgun (WGS) entry which is preliminary data.</text>
</comment>
<dbReference type="InterPro" id="IPR029460">
    <property type="entry name" value="DNAPol_HHH"/>
</dbReference>
<dbReference type="Gene3D" id="3.20.20.140">
    <property type="entry name" value="Metal-dependent hydrolases"/>
    <property type="match status" value="1"/>
</dbReference>
<evidence type="ECO:0000313" key="12">
    <source>
        <dbReference type="Proteomes" id="UP000030856"/>
    </source>
</evidence>
<dbReference type="InterPro" id="IPR003141">
    <property type="entry name" value="Pol/His_phosphatase_N"/>
</dbReference>
<dbReference type="EMBL" id="JRAA01000001">
    <property type="protein sequence ID" value="KHF26145.1"/>
    <property type="molecule type" value="Genomic_DNA"/>
</dbReference>
<dbReference type="SUPFAM" id="SSF89550">
    <property type="entry name" value="PHP domain-like"/>
    <property type="match status" value="1"/>
</dbReference>
<dbReference type="InterPro" id="IPR004805">
    <property type="entry name" value="DnaE2/DnaE/PolC"/>
</dbReference>
<dbReference type="FunFam" id="1.10.150.870:FF:000001">
    <property type="entry name" value="DNA polymerase III subunit alpha"/>
    <property type="match status" value="1"/>
</dbReference>
<evidence type="ECO:0000256" key="6">
    <source>
        <dbReference type="ARBA" id="ARBA00022695"/>
    </source>
</evidence>
<dbReference type="Pfam" id="PF02811">
    <property type="entry name" value="PHP"/>
    <property type="match status" value="1"/>
</dbReference>
<evidence type="ECO:0000256" key="1">
    <source>
        <dbReference type="ARBA" id="ARBA00004496"/>
    </source>
</evidence>
<reference evidence="11 12" key="1">
    <citation type="journal article" date="2014" name="BMC Genomics">
        <title>The genome of the intracellular bacterium of the coastal bivalve, Solemya velum: a blueprint for thriving in and out of symbiosis.</title>
        <authorList>
            <person name="Dmytrenko O."/>
            <person name="Russell S.L."/>
            <person name="Loo W.T."/>
            <person name="Fontanez K.M."/>
            <person name="Liao L."/>
            <person name="Roeselers G."/>
            <person name="Sharma R."/>
            <person name="Stewart F.J."/>
            <person name="Newton I.L."/>
            <person name="Woyke T."/>
            <person name="Wu D."/>
            <person name="Lang J.M."/>
            <person name="Eisen J.A."/>
            <person name="Cavanaugh C.M."/>
        </authorList>
    </citation>
    <scope>NUCLEOTIDE SEQUENCE [LARGE SCALE GENOMIC DNA]</scope>
    <source>
        <strain evidence="11 12">WH</strain>
    </source>
</reference>
<keyword evidence="8" id="KW-0239">DNA-directed DNA polymerase</keyword>
<comment type="catalytic activity">
    <reaction evidence="9">
        <text>DNA(n) + a 2'-deoxyribonucleoside 5'-triphosphate = DNA(n+1) + diphosphate</text>
        <dbReference type="Rhea" id="RHEA:22508"/>
        <dbReference type="Rhea" id="RHEA-COMP:17339"/>
        <dbReference type="Rhea" id="RHEA-COMP:17340"/>
        <dbReference type="ChEBI" id="CHEBI:33019"/>
        <dbReference type="ChEBI" id="CHEBI:61560"/>
        <dbReference type="ChEBI" id="CHEBI:173112"/>
        <dbReference type="EC" id="2.7.7.7"/>
    </reaction>
</comment>
<dbReference type="RefSeq" id="WP_052132003.1">
    <property type="nucleotide sequence ID" value="NZ_JRAA01000001.1"/>
</dbReference>
<dbReference type="GO" id="GO:0003887">
    <property type="term" value="F:DNA-directed DNA polymerase activity"/>
    <property type="evidence" value="ECO:0007669"/>
    <property type="project" value="UniProtKB-KW"/>
</dbReference>
<dbReference type="SMART" id="SM00481">
    <property type="entry name" value="POLIIIAc"/>
    <property type="match status" value="1"/>
</dbReference>
<dbReference type="NCBIfam" id="TIGR00594">
    <property type="entry name" value="polc"/>
    <property type="match status" value="1"/>
</dbReference>
<keyword evidence="4" id="KW-0963">Cytoplasm</keyword>
<evidence type="ECO:0000259" key="10">
    <source>
        <dbReference type="SMART" id="SM00481"/>
    </source>
</evidence>
<dbReference type="InterPro" id="IPR012340">
    <property type="entry name" value="NA-bd_OB-fold"/>
</dbReference>
<dbReference type="FunFam" id="1.10.10.1600:FF:000001">
    <property type="entry name" value="DNA polymerase III subunit alpha"/>
    <property type="match status" value="1"/>
</dbReference>
<dbReference type="AlphaFoldDB" id="A0A0B0HAM3"/>
<dbReference type="Pfam" id="PF20914">
    <property type="entry name" value="DNA_pol_IIIA_C"/>
    <property type="match status" value="1"/>
</dbReference>
<dbReference type="InterPro" id="IPR048472">
    <property type="entry name" value="DNA_pol_IIIA_C"/>
</dbReference>
<dbReference type="Gene3D" id="2.40.50.140">
    <property type="entry name" value="Nucleic acid-binding proteins"/>
    <property type="match status" value="1"/>
</dbReference>
<dbReference type="InterPro" id="IPR004365">
    <property type="entry name" value="NA-bd_OB_tRNA"/>
</dbReference>
<dbReference type="Pfam" id="PF17657">
    <property type="entry name" value="DNA_pol3_finger"/>
    <property type="match status" value="1"/>
</dbReference>
<dbReference type="Pfam" id="PF01336">
    <property type="entry name" value="tRNA_anti-codon"/>
    <property type="match status" value="1"/>
</dbReference>
<dbReference type="GO" id="GO:0003676">
    <property type="term" value="F:nucleic acid binding"/>
    <property type="evidence" value="ECO:0007669"/>
    <property type="project" value="InterPro"/>
</dbReference>
<dbReference type="CDD" id="cd07433">
    <property type="entry name" value="PHP_PolIIIA_DnaE1"/>
    <property type="match status" value="1"/>
</dbReference>
<dbReference type="GeneID" id="86991075"/>
<keyword evidence="6 11" id="KW-0548">Nucleotidyltransferase</keyword>
<evidence type="ECO:0000256" key="5">
    <source>
        <dbReference type="ARBA" id="ARBA00022679"/>
    </source>
</evidence>
<accession>A0A0B0HAM3</accession>
<dbReference type="Pfam" id="PF14579">
    <property type="entry name" value="HHH_6"/>
    <property type="match status" value="1"/>
</dbReference>
<dbReference type="InterPro" id="IPR016195">
    <property type="entry name" value="Pol/histidinol_Pase-like"/>
</dbReference>
<dbReference type="GO" id="GO:0006260">
    <property type="term" value="P:DNA replication"/>
    <property type="evidence" value="ECO:0007669"/>
    <property type="project" value="UniProtKB-KW"/>
</dbReference>
<sequence>MEPRFVHLCIHSEYSLVDGLVRIKPLAAKAAQQGMAAVALTDRSNLFAMVKFYRSALAAGVKPIIGVDLLIHNEEDTSHPHRLLMLVRNEAGYLNLNRLISRAYREGQHLGVPMIERDWLDEAADGLIAILPCFDSDIGQQLLAGKEQEAVQSLAAWQSCFPASLYLGVSRTGRPNEEEAVHAMVTLSSKEQVPLVALNDVRFIGKQDYDAHEVRVCIHEGRTLDDSRRPHLYTEQQYLRSEDEMCELFADIPEALHNSVEIARRCNLQLSLGKNYLPEFPIPEGMTTEEYFADISRKGLDERLQTIFADNPEEIEAQRAPYDERLQIELDVINQMGFPGYFLIVADFIQWAKDNAIPVGPGRGSGAGSLVAYALKITDLDPIEHDLLFERFLNPERVSMPDFDIDFCMDNRDRVIDYVAQTYGRDSVSQIITYGSMAAKAVVRDVGRVLGHPYGFVDRVAKLVPFEVGMTLTKAMDENPEFRQAYDEDEEVRELIDMALKLEGISRNAGKHAGGVVIAPTVLTDFTPLYCEAGGANLVTQFDKDDVEAVGLVKFDFLGLRTLTIIDWAIGHVNRQRKKEGLEALDIAKIPMDDVDAFKLLKTGHTTAVFQLESRGMQELIRKLQPDNFDDITALVALFRPGPLQSGMVDDFINRKHGRAQVEYAHPTLEPILRSTYGVILYQEQVMQIAQDLAGYTLGGADLLRRAMGKKKPEEMAKQREIFLQGATENDVDEEVSTYIFDLMEKFAGYGFNKSHSAAYALVSYQTLWLKTHYTAEFMAAVLSSDMDSTDKVKIFVEECKQLELELLPPDVNSSAYYFTVSNEGGVIYGLGAIKGVGEAAIEEIVTCRGEKGYRDLFDMCQRIDLKKVNRRVLESLIRSGAMDSFGSNRATLSAQIPMALKMAEQQNAMDAAGQDDLFGMGSDDSEQPSMDESILPSHDEWQNEILLQGELETLGLYLTGHPMDAYETDLDALGVRRLQQLETAAPPKEKGRGERVRLAGLVTAINRRETQRGTMASVLIEDGKARCDVAFFSDALERLEEFLVNGNMLLIEGTLSYDSYRDAISIRADNAVLLEEARQLSCRQLYLVIEESQWRKAGETPASFVESLMQLMQPYCGGNSRVCLNYRGDHYTGSLLLGDQWSLHPKEALLQTLRRTLGEESVRLGYSEMQDSAVAETSV</sequence>